<proteinExistence type="predicted"/>
<dbReference type="AlphaFoldDB" id="A0A6A6UHE6"/>
<dbReference type="Proteomes" id="UP000799302">
    <property type="component" value="Unassembled WGS sequence"/>
</dbReference>
<evidence type="ECO:0008006" key="3">
    <source>
        <dbReference type="Google" id="ProtNLM"/>
    </source>
</evidence>
<name>A0A6A6UHE6_9PEZI</name>
<organism evidence="1 2">
    <name type="scientific">Microthyrium microscopicum</name>
    <dbReference type="NCBI Taxonomy" id="703497"/>
    <lineage>
        <taxon>Eukaryota</taxon>
        <taxon>Fungi</taxon>
        <taxon>Dikarya</taxon>
        <taxon>Ascomycota</taxon>
        <taxon>Pezizomycotina</taxon>
        <taxon>Dothideomycetes</taxon>
        <taxon>Dothideomycetes incertae sedis</taxon>
        <taxon>Microthyriales</taxon>
        <taxon>Microthyriaceae</taxon>
        <taxon>Microthyrium</taxon>
    </lineage>
</organism>
<protein>
    <recommendedName>
        <fullName evidence="3">BTB domain-containing protein</fullName>
    </recommendedName>
</protein>
<accession>A0A6A6UHE6</accession>
<keyword evidence="2" id="KW-1185">Reference proteome</keyword>
<sequence length="304" mass="34438">MCPLDEEPTGDIEYTYLGELQDDTGLEKKDSSISTSPSQGQLALQTVQIDVPSSPVDTFISQQVYGAICREYFAQNTTDLDIHCDDGIILSVHKTIASTFSQELATLIANDYQVFDYNIELSSDIIKYIVDMGYLRQPSFSFKLSVRDRWRKYIEVLQAMCYLQVPPQLKKHCLEALKQEVLETPFDIGLVFLLLEAAFSEKDITVSEEDITVPISVAISLELQSILFDWYAGYVAIGNVVDNICNIQSKVRVVSESTTNCTDFEKCSEQRRDLHLSLSRAYQAEFRRMINLQASLYSTSFPSF</sequence>
<reference evidence="1" key="1">
    <citation type="journal article" date="2020" name="Stud. Mycol.">
        <title>101 Dothideomycetes genomes: a test case for predicting lifestyles and emergence of pathogens.</title>
        <authorList>
            <person name="Haridas S."/>
            <person name="Albert R."/>
            <person name="Binder M."/>
            <person name="Bloem J."/>
            <person name="Labutti K."/>
            <person name="Salamov A."/>
            <person name="Andreopoulos B."/>
            <person name="Baker S."/>
            <person name="Barry K."/>
            <person name="Bills G."/>
            <person name="Bluhm B."/>
            <person name="Cannon C."/>
            <person name="Castanera R."/>
            <person name="Culley D."/>
            <person name="Daum C."/>
            <person name="Ezra D."/>
            <person name="Gonzalez J."/>
            <person name="Henrissat B."/>
            <person name="Kuo A."/>
            <person name="Liang C."/>
            <person name="Lipzen A."/>
            <person name="Lutzoni F."/>
            <person name="Magnuson J."/>
            <person name="Mondo S."/>
            <person name="Nolan M."/>
            <person name="Ohm R."/>
            <person name="Pangilinan J."/>
            <person name="Park H.-J."/>
            <person name="Ramirez L."/>
            <person name="Alfaro M."/>
            <person name="Sun H."/>
            <person name="Tritt A."/>
            <person name="Yoshinaga Y."/>
            <person name="Zwiers L.-H."/>
            <person name="Turgeon B."/>
            <person name="Goodwin S."/>
            <person name="Spatafora J."/>
            <person name="Crous P."/>
            <person name="Grigoriev I."/>
        </authorList>
    </citation>
    <scope>NUCLEOTIDE SEQUENCE</scope>
    <source>
        <strain evidence="1">CBS 115976</strain>
    </source>
</reference>
<dbReference type="EMBL" id="MU004233">
    <property type="protein sequence ID" value="KAF2671230.1"/>
    <property type="molecule type" value="Genomic_DNA"/>
</dbReference>
<gene>
    <name evidence="1" type="ORF">BT63DRAFT_453627</name>
</gene>
<evidence type="ECO:0000313" key="2">
    <source>
        <dbReference type="Proteomes" id="UP000799302"/>
    </source>
</evidence>
<evidence type="ECO:0000313" key="1">
    <source>
        <dbReference type="EMBL" id="KAF2671230.1"/>
    </source>
</evidence>